<proteinExistence type="predicted"/>
<dbReference type="AlphaFoldDB" id="A0AAD7UK69"/>
<accession>A0AAD7UK69</accession>
<evidence type="ECO:0000256" key="1">
    <source>
        <dbReference type="SAM" id="MobiDB-lite"/>
    </source>
</evidence>
<dbReference type="Proteomes" id="UP001230188">
    <property type="component" value="Unassembled WGS sequence"/>
</dbReference>
<organism evidence="2 3">
    <name type="scientific">Chrysophaeum taylorii</name>
    <dbReference type="NCBI Taxonomy" id="2483200"/>
    <lineage>
        <taxon>Eukaryota</taxon>
        <taxon>Sar</taxon>
        <taxon>Stramenopiles</taxon>
        <taxon>Ochrophyta</taxon>
        <taxon>Pelagophyceae</taxon>
        <taxon>Pelagomonadales</taxon>
        <taxon>Pelagomonadaceae</taxon>
        <taxon>Chrysophaeum</taxon>
    </lineage>
</organism>
<reference evidence="2" key="1">
    <citation type="submission" date="2023-01" db="EMBL/GenBank/DDBJ databases">
        <title>Metagenome sequencing of chrysophaentin producing Chrysophaeum taylorii.</title>
        <authorList>
            <person name="Davison J."/>
            <person name="Bewley C."/>
        </authorList>
    </citation>
    <scope>NUCLEOTIDE SEQUENCE</scope>
    <source>
        <strain evidence="2">NIES-1699</strain>
    </source>
</reference>
<sequence>MHGRSRHIGISDVSAFERCAKSLGGPVFLSTDSKSLRDSDFGDRKPPWDPSPFATYQTNPSKGGTSLPRRPFDANSLKRTFAEWFALSRCEVLVASKSGFSRTAAAVAKVMANATVRYVTHPTRGNCLSDVDRLLLQGGAGL</sequence>
<feature type="compositionally biased region" description="Basic and acidic residues" evidence="1">
    <location>
        <begin position="34"/>
        <end position="47"/>
    </location>
</feature>
<feature type="region of interest" description="Disordered" evidence="1">
    <location>
        <begin position="32"/>
        <end position="71"/>
    </location>
</feature>
<evidence type="ECO:0000313" key="3">
    <source>
        <dbReference type="Proteomes" id="UP001230188"/>
    </source>
</evidence>
<name>A0AAD7UK69_9STRA</name>
<evidence type="ECO:0000313" key="2">
    <source>
        <dbReference type="EMBL" id="KAJ8607617.1"/>
    </source>
</evidence>
<dbReference type="EMBL" id="JAQMWT010000203">
    <property type="protein sequence ID" value="KAJ8607617.1"/>
    <property type="molecule type" value="Genomic_DNA"/>
</dbReference>
<gene>
    <name evidence="2" type="ORF">CTAYLR_005756</name>
</gene>
<protein>
    <submittedName>
        <fullName evidence="2">Uncharacterized protein</fullName>
    </submittedName>
</protein>
<keyword evidence="3" id="KW-1185">Reference proteome</keyword>
<dbReference type="Gene3D" id="3.40.50.11350">
    <property type="match status" value="1"/>
</dbReference>
<feature type="compositionally biased region" description="Polar residues" evidence="1">
    <location>
        <begin position="54"/>
        <end position="64"/>
    </location>
</feature>
<comment type="caution">
    <text evidence="2">The sequence shown here is derived from an EMBL/GenBank/DDBJ whole genome shotgun (WGS) entry which is preliminary data.</text>
</comment>